<feature type="domain" description="Wadjet protein JetD C-terminal" evidence="1">
    <location>
        <begin position="131"/>
        <end position="267"/>
    </location>
</feature>
<sequence length="274" mass="31710">MQNKTFFNFLIKMLEEEKINSSSISASVKKSGDFKTLLNGKFIKYSQAISGGGSYLLNDRENLERYFKSKFPKELRDSYSAIGNIGTFRNTKASKRTSQNVILARGFKNILINSKVVELEKFTNQFGTFSAQVNELETERICIVENLDSFLLAEKVIGKDFVFIHTYGGLGKSVLNKFKTKNVLIFPDYDFKGLQNYLMVKKVFPDAKLFVPSNYKELFKMYSRTIRTKQGREQNPTKEVKESVDENVIKIRTDIYKTKRFLEQQALFVKFQND</sequence>
<evidence type="ECO:0000259" key="1">
    <source>
        <dbReference type="Pfam" id="PF09983"/>
    </source>
</evidence>
<accession>A0A5C4SF45</accession>
<evidence type="ECO:0000313" key="3">
    <source>
        <dbReference type="Proteomes" id="UP000308713"/>
    </source>
</evidence>
<evidence type="ECO:0000313" key="2">
    <source>
        <dbReference type="EMBL" id="TNJ42199.1"/>
    </source>
</evidence>
<dbReference type="InterPro" id="IPR024534">
    <property type="entry name" value="JetD_C"/>
</dbReference>
<dbReference type="EMBL" id="VDCS01000015">
    <property type="protein sequence ID" value="TNJ42199.1"/>
    <property type="molecule type" value="Genomic_DNA"/>
</dbReference>
<protein>
    <recommendedName>
        <fullName evidence="1">Wadjet protein JetD C-terminal domain-containing protein</fullName>
    </recommendedName>
</protein>
<dbReference type="AlphaFoldDB" id="A0A5C4SF45"/>
<proteinExistence type="predicted"/>
<organism evidence="2 3">
    <name type="scientific">Allotamlana fucoidanivorans</name>
    <dbReference type="NCBI Taxonomy" id="2583814"/>
    <lineage>
        <taxon>Bacteria</taxon>
        <taxon>Pseudomonadati</taxon>
        <taxon>Bacteroidota</taxon>
        <taxon>Flavobacteriia</taxon>
        <taxon>Flavobacteriales</taxon>
        <taxon>Flavobacteriaceae</taxon>
        <taxon>Allotamlana</taxon>
    </lineage>
</organism>
<keyword evidence="3" id="KW-1185">Reference proteome</keyword>
<dbReference type="Proteomes" id="UP000308713">
    <property type="component" value="Unassembled WGS sequence"/>
</dbReference>
<reference evidence="2 3" key="1">
    <citation type="submission" date="2019-05" db="EMBL/GenBank/DDBJ databases">
        <title>Tamlana fucoidanivorans sp. nov., isolated from the surface of algae collected from Fujian province in China.</title>
        <authorList>
            <person name="Li J."/>
        </authorList>
    </citation>
    <scope>NUCLEOTIDE SEQUENCE [LARGE SCALE GENOMIC DNA]</scope>
    <source>
        <strain evidence="2 3">CW2-9</strain>
    </source>
</reference>
<gene>
    <name evidence="2" type="ORF">FGF67_14985</name>
</gene>
<comment type="caution">
    <text evidence="2">The sequence shown here is derived from an EMBL/GenBank/DDBJ whole genome shotgun (WGS) entry which is preliminary data.</text>
</comment>
<dbReference type="Pfam" id="PF09983">
    <property type="entry name" value="JetD_C"/>
    <property type="match status" value="1"/>
</dbReference>
<name>A0A5C4SF45_9FLAO</name>